<dbReference type="EMBL" id="AP024233">
    <property type="protein sequence ID" value="BCO09813.1"/>
    <property type="molecule type" value="Genomic_DNA"/>
</dbReference>
<dbReference type="PANTHER" id="PTHR46401">
    <property type="entry name" value="GLYCOSYLTRANSFERASE WBBK-RELATED"/>
    <property type="match status" value="1"/>
</dbReference>
<feature type="domain" description="Glycosyltransferase subfamily 4-like N-terminal" evidence="2">
    <location>
        <begin position="26"/>
        <end position="152"/>
    </location>
</feature>
<name>A0A915U1T2_9BACT</name>
<evidence type="ECO:0000256" key="1">
    <source>
        <dbReference type="ARBA" id="ARBA00022679"/>
    </source>
</evidence>
<dbReference type="GO" id="GO:0009103">
    <property type="term" value="P:lipopolysaccharide biosynthetic process"/>
    <property type="evidence" value="ECO:0007669"/>
    <property type="project" value="TreeGrafter"/>
</dbReference>
<organism evidence="3 4">
    <name type="scientific">Desulfolithobacter dissulfuricans</name>
    <dbReference type="NCBI Taxonomy" id="2795293"/>
    <lineage>
        <taxon>Bacteria</taxon>
        <taxon>Pseudomonadati</taxon>
        <taxon>Thermodesulfobacteriota</taxon>
        <taxon>Desulfobulbia</taxon>
        <taxon>Desulfobulbales</taxon>
        <taxon>Desulfobulbaceae</taxon>
        <taxon>Desulfolithobacter</taxon>
    </lineage>
</organism>
<proteinExistence type="predicted"/>
<keyword evidence="1" id="KW-0808">Transferase</keyword>
<dbReference type="RefSeq" id="WP_267926557.1">
    <property type="nucleotide sequence ID" value="NZ_AP024233.1"/>
</dbReference>
<dbReference type="GO" id="GO:0016757">
    <property type="term" value="F:glycosyltransferase activity"/>
    <property type="evidence" value="ECO:0007669"/>
    <property type="project" value="TreeGrafter"/>
</dbReference>
<dbReference type="KEGG" id="ddu:GF1_21890"/>
<dbReference type="PANTHER" id="PTHR46401:SF2">
    <property type="entry name" value="GLYCOSYLTRANSFERASE WBBK-RELATED"/>
    <property type="match status" value="1"/>
</dbReference>
<dbReference type="Pfam" id="PF13579">
    <property type="entry name" value="Glyco_trans_4_4"/>
    <property type="match status" value="1"/>
</dbReference>
<protein>
    <recommendedName>
        <fullName evidence="2">Glycosyltransferase subfamily 4-like N-terminal domain-containing protein</fullName>
    </recommendedName>
</protein>
<dbReference type="SUPFAM" id="SSF53756">
    <property type="entry name" value="UDP-Glycosyltransferase/glycogen phosphorylase"/>
    <property type="match status" value="1"/>
</dbReference>
<keyword evidence="4" id="KW-1185">Reference proteome</keyword>
<dbReference type="Gene3D" id="3.40.50.2000">
    <property type="entry name" value="Glycogen Phosphorylase B"/>
    <property type="match status" value="2"/>
</dbReference>
<evidence type="ECO:0000313" key="4">
    <source>
        <dbReference type="Proteomes" id="UP001063350"/>
    </source>
</evidence>
<evidence type="ECO:0000313" key="3">
    <source>
        <dbReference type="EMBL" id="BCO09813.1"/>
    </source>
</evidence>
<dbReference type="InterPro" id="IPR028098">
    <property type="entry name" value="Glyco_trans_4-like_N"/>
</dbReference>
<sequence length="350" mass="39879">MKTVLIWGRGDPGYSRNRIVVRLFTELGWQVRFFRPFSSQLGLLHSLWTRPERPDLIWVPCFRHDDIGSASFWARKWQVPLVVDPFISSFAKAVLERKKYPTGSSAAEKLRQREAALLERADLVFADTRCHADFFVQQLGVRPEKTSVLPVGAEEELFYPMEWPEDQESIDILFYGSFLRLHGIETIIQAAALCRDLPARWTILGDGDLRSGLLQQAAGLANVSFEPWIPYAELPKRMARAHILLGIFGDTPQAARVIPNKVFQSMAISRPVITRTSAAYDGTIGGAEEIGWVEAGDHQGLAATVRRWLQNPHQLCERGHRTRQLYETYFSQERLRSILARSLDRVVLHD</sequence>
<dbReference type="AlphaFoldDB" id="A0A915U1T2"/>
<dbReference type="Proteomes" id="UP001063350">
    <property type="component" value="Chromosome"/>
</dbReference>
<accession>A0A915U1T2</accession>
<reference evidence="3" key="1">
    <citation type="submission" date="2020-12" db="EMBL/GenBank/DDBJ databases">
        <title>Desulfobium dissulfuricans gen. nov., sp. nov., a novel mesophilic, sulfate-reducing bacterium isolated from a deep-sea hydrothermal vent.</title>
        <authorList>
            <person name="Hashimoto Y."/>
            <person name="Tame A."/>
            <person name="Sawayama S."/>
            <person name="Miyazaki J."/>
            <person name="Takai K."/>
            <person name="Nakagawa S."/>
        </authorList>
    </citation>
    <scope>NUCLEOTIDE SEQUENCE</scope>
    <source>
        <strain evidence="3">GF1</strain>
    </source>
</reference>
<evidence type="ECO:0000259" key="2">
    <source>
        <dbReference type="Pfam" id="PF13579"/>
    </source>
</evidence>
<gene>
    <name evidence="3" type="ORF">GF1_21890</name>
</gene>
<dbReference type="Pfam" id="PF13692">
    <property type="entry name" value="Glyco_trans_1_4"/>
    <property type="match status" value="1"/>
</dbReference>